<sequence length="176" mass="20175">MVSFFRYYLISLPFDESNSSSHYFYWYAFLSAARTLQIKLFEAGLPVRGAIDYGKFLVEDTVFAGRCIVKAYQLSNKIEMAACVLSNDAFNNFENNDDEHNRKVVAKTFVEYLVPTKEGDQHMQTVIARPPSATKHSVIHRAVMRAFWGNGKDISQSVRPKIENTKQWLQYLAEGT</sequence>
<keyword evidence="2" id="KW-1185">Reference proteome</keyword>
<dbReference type="AlphaFoldDB" id="A0A1H7RRD5"/>
<gene>
    <name evidence="1" type="ORF">SAMN05216387_11910</name>
</gene>
<proteinExistence type="predicted"/>
<name>A0A1H7RRD5_9PROT</name>
<reference evidence="1 2" key="1">
    <citation type="submission" date="2016-10" db="EMBL/GenBank/DDBJ databases">
        <authorList>
            <person name="de Groot N.N."/>
        </authorList>
    </citation>
    <scope>NUCLEOTIDE SEQUENCE [LARGE SCALE GENOMIC DNA]</scope>
    <source>
        <strain evidence="1 2">Nv1</strain>
    </source>
</reference>
<dbReference type="OrthoDB" id="8235971at2"/>
<protein>
    <submittedName>
        <fullName evidence="1">Uncharacterized protein</fullName>
    </submittedName>
</protein>
<dbReference type="EMBL" id="FOBH01000019">
    <property type="protein sequence ID" value="SEL62791.1"/>
    <property type="molecule type" value="Genomic_DNA"/>
</dbReference>
<dbReference type="Proteomes" id="UP000198620">
    <property type="component" value="Unassembled WGS sequence"/>
</dbReference>
<evidence type="ECO:0000313" key="2">
    <source>
        <dbReference type="Proteomes" id="UP000198620"/>
    </source>
</evidence>
<organism evidence="1 2">
    <name type="scientific">Nitrosovibrio tenuis</name>
    <dbReference type="NCBI Taxonomy" id="1233"/>
    <lineage>
        <taxon>Bacteria</taxon>
        <taxon>Pseudomonadati</taxon>
        <taxon>Pseudomonadota</taxon>
        <taxon>Betaproteobacteria</taxon>
        <taxon>Nitrosomonadales</taxon>
        <taxon>Nitrosomonadaceae</taxon>
        <taxon>Nitrosovibrio</taxon>
    </lineage>
</organism>
<accession>A0A1H7RRD5</accession>
<evidence type="ECO:0000313" key="1">
    <source>
        <dbReference type="EMBL" id="SEL62791.1"/>
    </source>
</evidence>
<dbReference type="RefSeq" id="WP_090829612.1">
    <property type="nucleotide sequence ID" value="NZ_FOBH01000019.1"/>
</dbReference>